<protein>
    <submittedName>
        <fullName evidence="3">Uncharacterized protein LOC104745554</fullName>
    </submittedName>
</protein>
<gene>
    <name evidence="3" type="primary">LOC104745554</name>
</gene>
<dbReference type="GeneID" id="104745554"/>
<keyword evidence="2" id="KW-1185">Reference proteome</keyword>
<reference evidence="3" key="2">
    <citation type="submission" date="2025-08" db="UniProtKB">
        <authorList>
            <consortium name="RefSeq"/>
        </authorList>
    </citation>
    <scope>IDENTIFICATION</scope>
    <source>
        <tissue evidence="3">Leaf</tissue>
    </source>
</reference>
<dbReference type="PANTHER" id="PTHR35471">
    <property type="entry name" value="OS07G0223700 PROTEIN"/>
    <property type="match status" value="1"/>
</dbReference>
<reference evidence="2" key="1">
    <citation type="journal article" date="2014" name="Nat. Commun.">
        <title>The emerging biofuel crop Camelina sativa retains a highly undifferentiated hexaploid genome structure.</title>
        <authorList>
            <person name="Kagale S."/>
            <person name="Koh C."/>
            <person name="Nixon J."/>
            <person name="Bollina V."/>
            <person name="Clarke W.E."/>
            <person name="Tuteja R."/>
            <person name="Spillane C."/>
            <person name="Robinson S.J."/>
            <person name="Links M.G."/>
            <person name="Clarke C."/>
            <person name="Higgins E.E."/>
            <person name="Huebert T."/>
            <person name="Sharpe A.G."/>
            <person name="Parkin I.A."/>
        </authorList>
    </citation>
    <scope>NUCLEOTIDE SEQUENCE [LARGE SCALE GENOMIC DNA]</scope>
    <source>
        <strain evidence="2">cv. DH55</strain>
    </source>
</reference>
<dbReference type="Proteomes" id="UP000694864">
    <property type="component" value="Chromosome 15"/>
</dbReference>
<evidence type="ECO:0000313" key="2">
    <source>
        <dbReference type="Proteomes" id="UP000694864"/>
    </source>
</evidence>
<dbReference type="PANTHER" id="PTHR35471:SF2">
    <property type="entry name" value="TRANSMEMBRANE PROTEIN"/>
    <property type="match status" value="1"/>
</dbReference>
<sequence>MYKAFYIFSMELTMAMEITGFLVRISSSLLWFQIYRLGASIIDTSFPRQSDSDLRNSFLKPPLLARQRSRDPELRNSFLEPPAIPKPRSRSDEILGDSAEEPAFYTPLLDGCQSNITTPNITQVVKNIIQLEIYTKDPHHLLQKPLEISLLSPGPWRHLIQVSVDDITSIDCGRKIAYG</sequence>
<evidence type="ECO:0000256" key="1">
    <source>
        <dbReference type="SAM" id="MobiDB-lite"/>
    </source>
</evidence>
<proteinExistence type="predicted"/>
<feature type="region of interest" description="Disordered" evidence="1">
    <location>
        <begin position="68"/>
        <end position="92"/>
    </location>
</feature>
<name>A0ABM0W3D4_CAMSA</name>
<evidence type="ECO:0000313" key="3">
    <source>
        <dbReference type="RefSeq" id="XP_010465125.1"/>
    </source>
</evidence>
<accession>A0ABM0W3D4</accession>
<dbReference type="RefSeq" id="XP_010465125.1">
    <property type="nucleotide sequence ID" value="XM_010466823.1"/>
</dbReference>
<organism evidence="2 3">
    <name type="scientific">Camelina sativa</name>
    <name type="common">False flax</name>
    <name type="synonym">Myagrum sativum</name>
    <dbReference type="NCBI Taxonomy" id="90675"/>
    <lineage>
        <taxon>Eukaryota</taxon>
        <taxon>Viridiplantae</taxon>
        <taxon>Streptophyta</taxon>
        <taxon>Embryophyta</taxon>
        <taxon>Tracheophyta</taxon>
        <taxon>Spermatophyta</taxon>
        <taxon>Magnoliopsida</taxon>
        <taxon>eudicotyledons</taxon>
        <taxon>Gunneridae</taxon>
        <taxon>Pentapetalae</taxon>
        <taxon>rosids</taxon>
        <taxon>malvids</taxon>
        <taxon>Brassicales</taxon>
        <taxon>Brassicaceae</taxon>
        <taxon>Camelineae</taxon>
        <taxon>Camelina</taxon>
    </lineage>
</organism>